<comment type="caution">
    <text evidence="2">The sequence shown here is derived from an EMBL/GenBank/DDBJ whole genome shotgun (WGS) entry which is preliminary data.</text>
</comment>
<dbReference type="Pfam" id="PF13333">
    <property type="entry name" value="rve_2"/>
    <property type="match status" value="1"/>
</dbReference>
<organism evidence="2 3">
    <name type="scientific">Acetobacterium wieringae</name>
    <dbReference type="NCBI Taxonomy" id="52694"/>
    <lineage>
        <taxon>Bacteria</taxon>
        <taxon>Bacillati</taxon>
        <taxon>Bacillota</taxon>
        <taxon>Clostridia</taxon>
        <taxon>Eubacteriales</taxon>
        <taxon>Eubacteriaceae</taxon>
        <taxon>Acetobacterium</taxon>
    </lineage>
</organism>
<dbReference type="SUPFAM" id="SSF53098">
    <property type="entry name" value="Ribonuclease H-like"/>
    <property type="match status" value="1"/>
</dbReference>
<reference evidence="2 3" key="1">
    <citation type="submission" date="2019-08" db="EMBL/GenBank/DDBJ databases">
        <title>Isolation and enrichment of carboxydotrophic bacteria from anaerobic sludge for the production of bio-based chemicals from syngas.</title>
        <authorList>
            <person name="Antares A.L."/>
            <person name="Moreira J."/>
            <person name="Diender M."/>
            <person name="Parshina S.N."/>
            <person name="Stams A.J.M."/>
            <person name="Alves M."/>
            <person name="Alves J.I."/>
            <person name="Sousa D.Z."/>
        </authorList>
    </citation>
    <scope>NUCLEOTIDE SEQUENCE [LARGE SCALE GENOMIC DNA]</scope>
    <source>
        <strain evidence="2 3">JM</strain>
    </source>
</reference>
<dbReference type="Proteomes" id="UP000322619">
    <property type="component" value="Unassembled WGS sequence"/>
</dbReference>
<evidence type="ECO:0000313" key="3">
    <source>
        <dbReference type="Proteomes" id="UP000322619"/>
    </source>
</evidence>
<proteinExistence type="predicted"/>
<gene>
    <name evidence="2" type="ORF">FXB42_13880</name>
</gene>
<protein>
    <submittedName>
        <fullName evidence="2">IS3 family transposase</fullName>
    </submittedName>
</protein>
<dbReference type="GO" id="GO:0015074">
    <property type="term" value="P:DNA integration"/>
    <property type="evidence" value="ECO:0007669"/>
    <property type="project" value="InterPro"/>
</dbReference>
<accession>A0A5D0WIG7</accession>
<dbReference type="InterPro" id="IPR001584">
    <property type="entry name" value="Integrase_cat-core"/>
</dbReference>
<evidence type="ECO:0000313" key="2">
    <source>
        <dbReference type="EMBL" id="TYC84066.1"/>
    </source>
</evidence>
<dbReference type="EMBL" id="VSLA01000027">
    <property type="protein sequence ID" value="TYC84066.1"/>
    <property type="molecule type" value="Genomic_DNA"/>
</dbReference>
<feature type="domain" description="Integrase catalytic" evidence="1">
    <location>
        <begin position="14"/>
        <end position="55"/>
    </location>
</feature>
<dbReference type="InterPro" id="IPR012337">
    <property type="entry name" value="RNaseH-like_sf"/>
</dbReference>
<dbReference type="AlphaFoldDB" id="A0A5D0WIG7"/>
<name>A0A5D0WIG7_9FIRM</name>
<evidence type="ECO:0000259" key="1">
    <source>
        <dbReference type="Pfam" id="PF13333"/>
    </source>
</evidence>
<sequence>MSRKGCSPDNAACEGFFGRLKNEMFYGYSWSGVSINQFIDLLDKYIRWYAEKRIKISLVWNESVGLQTESGFGRLGPKKRPHPLIWRF</sequence>